<dbReference type="AlphaFoldDB" id="A0A8J7P705"/>
<accession>A0A8J7P705</accession>
<dbReference type="Proteomes" id="UP000664277">
    <property type="component" value="Unassembled WGS sequence"/>
</dbReference>
<protein>
    <submittedName>
        <fullName evidence="1">Uncharacterized protein</fullName>
    </submittedName>
</protein>
<proteinExistence type="predicted"/>
<sequence length="248" mass="27227">MTTPLASVGFKIFSPEEAQQLAGTVAERGERVGTALGYYMVLKTGTRSQLWAKLDEENRPYSICPHYDGDSRTKVLLSQRLKYNNRPLDGRYLAWVNPNSNTPGLGGLPGDYTIIFECPDYAYCNFMEVPCVTTVQLTAAAKDISIFNSKEEYREYANKICPIGSVMTAGTTGAATPAYLPDAYICAEVLQTQVFENPYTHYYFQWALVQAGAAQFDVCVDAAILEIPMVAGGVVAGNFHVSGRIVLE</sequence>
<comment type="caution">
    <text evidence="1">The sequence shown here is derived from an EMBL/GenBank/DDBJ whole genome shotgun (WGS) entry which is preliminary data.</text>
</comment>
<evidence type="ECO:0000313" key="2">
    <source>
        <dbReference type="Proteomes" id="UP000664277"/>
    </source>
</evidence>
<organism evidence="1 2">
    <name type="scientific">Candidatus Obscuribacter phosphatis</name>
    <dbReference type="NCBI Taxonomy" id="1906157"/>
    <lineage>
        <taxon>Bacteria</taxon>
        <taxon>Bacillati</taxon>
        <taxon>Candidatus Melainabacteria</taxon>
        <taxon>Candidatus Obscuribacterales</taxon>
        <taxon>Candidatus Obscuribacteraceae</taxon>
        <taxon>Candidatus Obscuribacter</taxon>
    </lineage>
</organism>
<name>A0A8J7P705_9BACT</name>
<evidence type="ECO:0000313" key="1">
    <source>
        <dbReference type="EMBL" id="MBN8659251.1"/>
    </source>
</evidence>
<reference evidence="1" key="1">
    <citation type="submission" date="2021-02" db="EMBL/GenBank/DDBJ databases">
        <title>Genome-Resolved Metagenomics of a Microbial Community Performing Photosynthetic Biological Nutrient Removal.</title>
        <authorList>
            <person name="Mcdaniel E.A."/>
        </authorList>
    </citation>
    <scope>NUCLEOTIDE SEQUENCE</scope>
    <source>
        <strain evidence="1">UWPOB_OBS1</strain>
    </source>
</reference>
<dbReference type="EMBL" id="JAFLCK010000002">
    <property type="protein sequence ID" value="MBN8659251.1"/>
    <property type="molecule type" value="Genomic_DNA"/>
</dbReference>
<gene>
    <name evidence="1" type="ORF">J0M35_02735</name>
</gene>